<dbReference type="Gene3D" id="2.60.480.10">
    <property type="entry name" value="eubacterium ventriosum atcc domain"/>
    <property type="match status" value="1"/>
</dbReference>
<name>A0A177KRH6_9BACI</name>
<comment type="caution">
    <text evidence="3">The sequence shown here is derived from an EMBL/GenBank/DDBJ whole genome shotgun (WGS) entry which is preliminary data.</text>
</comment>
<dbReference type="EMBL" id="LQWZ01000023">
    <property type="protein sequence ID" value="OAH55939.1"/>
    <property type="molecule type" value="Genomic_DNA"/>
</dbReference>
<accession>A0A177KRH6</accession>
<feature type="transmembrane region" description="Helical" evidence="1">
    <location>
        <begin position="146"/>
        <end position="164"/>
    </location>
</feature>
<proteinExistence type="predicted"/>
<dbReference type="RefSeq" id="WP_018393834.1">
    <property type="nucleotide sequence ID" value="NZ_LQWZ01000023.1"/>
</dbReference>
<keyword evidence="1" id="KW-1133">Transmembrane helix</keyword>
<sequence length="198" mass="22441">MDETIYISLKRHIRLDQRCISFFDVADVQASEYMLPVLEKIVVKKVSPLAGNIVVVTILDVIDAMKEALPDAKAVIAGDTEAIVSLQSAEVPSPLWKVIFVWILLFTGAALTIMNFHEDVSMQKVHIMLYEIITGTKVEKPLMLQIPYSIGLGLGMILFFNRLWQKRLNEEPGPLDLEMFKYEEDINGYLAANEKEQK</sequence>
<protein>
    <recommendedName>
        <fullName evidence="2">Stage V sporulation protein AA domain-containing protein</fullName>
    </recommendedName>
</protein>
<keyword evidence="1" id="KW-0812">Transmembrane</keyword>
<dbReference type="AlphaFoldDB" id="A0A177KRH6"/>
<evidence type="ECO:0000313" key="3">
    <source>
        <dbReference type="EMBL" id="OAH55939.1"/>
    </source>
</evidence>
<dbReference type="InterPro" id="IPR038548">
    <property type="entry name" value="SporV_AA_N_sf"/>
</dbReference>
<gene>
    <name evidence="3" type="ORF">AWH48_04485</name>
</gene>
<evidence type="ECO:0000259" key="2">
    <source>
        <dbReference type="Pfam" id="PF12164"/>
    </source>
</evidence>
<dbReference type="Pfam" id="PF12164">
    <property type="entry name" value="SporV_AA"/>
    <property type="match status" value="1"/>
</dbReference>
<reference evidence="3 4" key="1">
    <citation type="submission" date="2016-01" db="EMBL/GenBank/DDBJ databases">
        <title>Investigation of taxonomic status of Bacillus aminovorans.</title>
        <authorList>
            <person name="Verma A."/>
            <person name="Pal Y."/>
            <person name="Krishnamurthi S."/>
        </authorList>
    </citation>
    <scope>NUCLEOTIDE SEQUENCE [LARGE SCALE GENOMIC DNA]</scope>
    <source>
        <strain evidence="3 4">DSM 4337</strain>
    </source>
</reference>
<organism evidence="3 4">
    <name type="scientific">Domibacillus aminovorans</name>
    <dbReference type="NCBI Taxonomy" id="29332"/>
    <lineage>
        <taxon>Bacteria</taxon>
        <taxon>Bacillati</taxon>
        <taxon>Bacillota</taxon>
        <taxon>Bacilli</taxon>
        <taxon>Bacillales</taxon>
        <taxon>Bacillaceae</taxon>
        <taxon>Domibacillus</taxon>
    </lineage>
</organism>
<feature type="domain" description="Stage V sporulation protein AA" evidence="2">
    <location>
        <begin position="3"/>
        <end position="87"/>
    </location>
</feature>
<dbReference type="Proteomes" id="UP000077271">
    <property type="component" value="Unassembled WGS sequence"/>
</dbReference>
<feature type="transmembrane region" description="Helical" evidence="1">
    <location>
        <begin position="95"/>
        <end position="116"/>
    </location>
</feature>
<evidence type="ECO:0000313" key="4">
    <source>
        <dbReference type="Proteomes" id="UP000077271"/>
    </source>
</evidence>
<keyword evidence="1" id="KW-0472">Membrane</keyword>
<evidence type="ECO:0000256" key="1">
    <source>
        <dbReference type="SAM" id="Phobius"/>
    </source>
</evidence>
<dbReference type="InterPro" id="IPR021997">
    <property type="entry name" value="SporV_AA"/>
</dbReference>